<proteinExistence type="predicted"/>
<reference evidence="1 2" key="1">
    <citation type="submission" date="2019-02" db="EMBL/GenBank/DDBJ databases">
        <title>Deep-cultivation of Planctomycetes and their phenomic and genomic characterization uncovers novel biology.</title>
        <authorList>
            <person name="Wiegand S."/>
            <person name="Jogler M."/>
            <person name="Boedeker C."/>
            <person name="Pinto D."/>
            <person name="Vollmers J."/>
            <person name="Rivas-Marin E."/>
            <person name="Kohn T."/>
            <person name="Peeters S.H."/>
            <person name="Heuer A."/>
            <person name="Rast P."/>
            <person name="Oberbeckmann S."/>
            <person name="Bunk B."/>
            <person name="Jeske O."/>
            <person name="Meyerdierks A."/>
            <person name="Storesund J.E."/>
            <person name="Kallscheuer N."/>
            <person name="Luecker S."/>
            <person name="Lage O.M."/>
            <person name="Pohl T."/>
            <person name="Merkel B.J."/>
            <person name="Hornburger P."/>
            <person name="Mueller R.-W."/>
            <person name="Bruemmer F."/>
            <person name="Labrenz M."/>
            <person name="Spormann A.M."/>
            <person name="Op den Camp H."/>
            <person name="Overmann J."/>
            <person name="Amann R."/>
            <person name="Jetten M.S.M."/>
            <person name="Mascher T."/>
            <person name="Medema M.H."/>
            <person name="Devos D.P."/>
            <person name="Kaster A.-K."/>
            <person name="Ovreas L."/>
            <person name="Rohde M."/>
            <person name="Galperin M.Y."/>
            <person name="Jogler C."/>
        </authorList>
    </citation>
    <scope>NUCLEOTIDE SEQUENCE [LARGE SCALE GENOMIC DNA]</scope>
    <source>
        <strain evidence="1 2">HG15A2</strain>
    </source>
</reference>
<accession>A0A517MWZ1</accession>
<organism evidence="1 2">
    <name type="scientific">Adhaeretor mobilis</name>
    <dbReference type="NCBI Taxonomy" id="1930276"/>
    <lineage>
        <taxon>Bacteria</taxon>
        <taxon>Pseudomonadati</taxon>
        <taxon>Planctomycetota</taxon>
        <taxon>Planctomycetia</taxon>
        <taxon>Pirellulales</taxon>
        <taxon>Lacipirellulaceae</taxon>
        <taxon>Adhaeretor</taxon>
    </lineage>
</organism>
<protein>
    <submittedName>
        <fullName evidence="1">Uncharacterized protein</fullName>
    </submittedName>
</protein>
<sequence>MVCKHLKHLEVAIIDAGFTETFRGKAWSKNCREWVYFDCLLDSSVIRESFDLAPCVRHRVNDDPKNGRESGFVCATCNDAVMGLNPVDAYGKKKFPRTES</sequence>
<name>A0A517MWZ1_9BACT</name>
<dbReference type="Proteomes" id="UP000319852">
    <property type="component" value="Chromosome"/>
</dbReference>
<evidence type="ECO:0000313" key="1">
    <source>
        <dbReference type="EMBL" id="QDS99393.1"/>
    </source>
</evidence>
<dbReference type="AlphaFoldDB" id="A0A517MWZ1"/>
<keyword evidence="2" id="KW-1185">Reference proteome</keyword>
<dbReference type="KEGG" id="amob:HG15A2_27160"/>
<gene>
    <name evidence="1" type="ORF">HG15A2_27160</name>
</gene>
<dbReference type="EMBL" id="CP036263">
    <property type="protein sequence ID" value="QDS99393.1"/>
    <property type="molecule type" value="Genomic_DNA"/>
</dbReference>
<evidence type="ECO:0000313" key="2">
    <source>
        <dbReference type="Proteomes" id="UP000319852"/>
    </source>
</evidence>